<evidence type="ECO:0000313" key="1">
    <source>
        <dbReference type="EMBL" id="BAN22649.1"/>
    </source>
</evidence>
<gene>
    <name evidence="1" type="ORF">BRPE64_ACDS08950</name>
</gene>
<evidence type="ECO:0000313" key="2">
    <source>
        <dbReference type="Proteomes" id="UP000013966"/>
    </source>
</evidence>
<reference evidence="1 2" key="2">
    <citation type="journal article" date="2018" name="Int. J. Syst. Evol. Microbiol.">
        <title>Burkholderia insecticola sp. nov., a gut symbiotic bacterium of the bean bug Riptortus pedestris.</title>
        <authorList>
            <person name="Takeshita K."/>
            <person name="Tamaki H."/>
            <person name="Ohbayashi T."/>
            <person name="Meng X.-Y."/>
            <person name="Sone T."/>
            <person name="Mitani Y."/>
            <person name="Peeters C."/>
            <person name="Kikuchi Y."/>
            <person name="Vandamme P."/>
        </authorList>
    </citation>
    <scope>NUCLEOTIDE SEQUENCE [LARGE SCALE GENOMIC DNA]</scope>
    <source>
        <strain evidence="1">RPE64</strain>
    </source>
</reference>
<sequence length="43" mass="4603">MLELVESGCHVESQARAPCQIAVTRGLAMNATPCGYFARPARP</sequence>
<dbReference type="PATRIC" id="fig|758793.3.peg.897"/>
<dbReference type="EMBL" id="AP013058">
    <property type="protein sequence ID" value="BAN22649.1"/>
    <property type="molecule type" value="Genomic_DNA"/>
</dbReference>
<dbReference type="KEGG" id="buo:BRPE64_ACDS08950"/>
<protein>
    <submittedName>
        <fullName evidence="1">Uncharacterized protein</fullName>
    </submittedName>
</protein>
<dbReference type="Proteomes" id="UP000013966">
    <property type="component" value="Chromosome 1"/>
</dbReference>
<dbReference type="HOGENOM" id="CLU_3230726_0_0_4"/>
<reference evidence="1 2" key="1">
    <citation type="journal article" date="2013" name="Genome Announc.">
        <title>Complete Genome Sequence of Burkholderia sp. Strain RPE64, Bacterial Symbiont of the Bean Bug Riptortus pedestris.</title>
        <authorList>
            <person name="Shibata T.F."/>
            <person name="Maeda T."/>
            <person name="Nikoh N."/>
            <person name="Yamaguchi K."/>
            <person name="Oshima K."/>
            <person name="Hattori M."/>
            <person name="Nishiyama T."/>
            <person name="Hasebe M."/>
            <person name="Fukatsu T."/>
            <person name="Kikuchi Y."/>
            <person name="Shigenobu S."/>
        </authorList>
    </citation>
    <scope>NUCLEOTIDE SEQUENCE [LARGE SCALE GENOMIC DNA]</scope>
</reference>
<accession>R4WG33</accession>
<proteinExistence type="predicted"/>
<name>R4WG33_9BURK</name>
<dbReference type="AlphaFoldDB" id="R4WG33"/>
<keyword evidence="2" id="KW-1185">Reference proteome</keyword>
<organism evidence="1 2">
    <name type="scientific">Caballeronia insecticola</name>
    <dbReference type="NCBI Taxonomy" id="758793"/>
    <lineage>
        <taxon>Bacteria</taxon>
        <taxon>Pseudomonadati</taxon>
        <taxon>Pseudomonadota</taxon>
        <taxon>Betaproteobacteria</taxon>
        <taxon>Burkholderiales</taxon>
        <taxon>Burkholderiaceae</taxon>
        <taxon>Caballeronia</taxon>
    </lineage>
</organism>